<proteinExistence type="predicted"/>
<keyword evidence="4" id="KW-0378">Hydrolase</keyword>
<dbReference type="SUPFAM" id="SSF48208">
    <property type="entry name" value="Six-hairpin glycosidases"/>
    <property type="match status" value="1"/>
</dbReference>
<sequence>MRRWSMGDDHRRRVGAYEDYRAGGLGVRPDRRGVFGSGGGVDPGKDHQSGVHVDCGPHPADNLYTGRLRPDQPIRDYALLGDCHGSALVARDGSIDWCCLRRFDAAPVFWRILDADRGGFFQVCPEGRVRAERTYLPATNILRTTFTAEGGRVSLTDFMPVGRAPGAADDDFVTLNAPGWLVRIVEGVEGRVRMRVRFTSAAARFMAPEAGPGEEAVLHMDDERFGREVDRVIEIGAGERRTFIVALASAPVAVDVIASADRLLSVAQAFWEEWLGQCCYDGRYNEVVQRSALVLKLLTYAPTGAVIAAPTTSLPEELGGERNWDYRFSWLRDSSLVLNALAALGYAGEARRFCEFQRLCCATTLPGLQIMFGIGGETELTERTLGHIAGYRKSWPVRIGNSAYQQRQTDIYGELLDWMLILRALGEPTDETQEQMIRGIADHVVAHWSEPDQGIWEMRAEPRHHVHSKLMSWVALDRAIRLCGDNPAWAQERDAILRAILLHGVDPSGDHLVQAFGSDTMDAALLLTPTLGAPLDRALISRTVEAVERQLREGDYVRRYLTGDGLSGGEGAFLISSFWLVDALLFIGRGEEARALFERLTGKMNDVGLYAEEIDPVTEAFLGNFPQGFTHLALIGSAINLAIYEEGGAAALAQVYAERVQRAAAVTGGLKTLDPRQNEPGRVSTASELPEFWT</sequence>
<reference evidence="4" key="1">
    <citation type="submission" date="2012-04" db="EMBL/GenBank/DDBJ databases">
        <title>Nucleotide sequence of Pseudomonas sp. K-62 plasmid pMR68 containing mercury resistance genes.</title>
        <authorList>
            <person name="Kiyono M."/>
            <person name="Mochizuki Y."/>
            <person name="Koizawa K."/>
            <person name="Sone Y."/>
            <person name="Nakamura R."/>
            <person name="Pan-Hou H."/>
            <person name="Sakabe K."/>
        </authorList>
    </citation>
    <scope>NUCLEOTIDE SEQUENCE</scope>
    <source>
        <strain evidence="4">K-62</strain>
        <plasmid evidence="4">pMR68</plasmid>
    </source>
</reference>
<name>I2FG39_9PSED</name>
<dbReference type="Pfam" id="PF19291">
    <property type="entry name" value="TREH_N"/>
    <property type="match status" value="1"/>
</dbReference>
<feature type="domain" description="GH15-like" evidence="2">
    <location>
        <begin position="282"/>
        <end position="635"/>
    </location>
</feature>
<dbReference type="GO" id="GO:0005975">
    <property type="term" value="P:carbohydrate metabolic process"/>
    <property type="evidence" value="ECO:0007669"/>
    <property type="project" value="InterPro"/>
</dbReference>
<dbReference type="InterPro" id="IPR045582">
    <property type="entry name" value="Trehalase-like_N"/>
</dbReference>
<dbReference type="InterPro" id="IPR011613">
    <property type="entry name" value="GH15-like"/>
</dbReference>
<geneLocation type="plasmid" evidence="4">
    <name>pMR68</name>
</geneLocation>
<dbReference type="PANTHER" id="PTHR31616:SF0">
    <property type="entry name" value="GLUCAN 1,4-ALPHA-GLUCOSIDASE"/>
    <property type="match status" value="1"/>
</dbReference>
<dbReference type="GO" id="GO:0004553">
    <property type="term" value="F:hydrolase activity, hydrolyzing O-glycosyl compounds"/>
    <property type="evidence" value="ECO:0007669"/>
    <property type="project" value="TreeGrafter"/>
</dbReference>
<dbReference type="InterPro" id="IPR008928">
    <property type="entry name" value="6-hairpin_glycosidase_sf"/>
</dbReference>
<dbReference type="EMBL" id="AB714582">
    <property type="protein sequence ID" value="BAM13974.1"/>
    <property type="molecule type" value="Genomic_DNA"/>
</dbReference>
<dbReference type="Pfam" id="PF00723">
    <property type="entry name" value="Glyco_hydro_15"/>
    <property type="match status" value="1"/>
</dbReference>
<protein>
    <submittedName>
        <fullName evidence="4">Glycoside hydrolase 15-related</fullName>
    </submittedName>
</protein>
<keyword evidence="4" id="KW-0614">Plasmid</keyword>
<accession>I2FG39</accession>
<dbReference type="Gene3D" id="1.50.10.10">
    <property type="match status" value="1"/>
</dbReference>
<evidence type="ECO:0000256" key="1">
    <source>
        <dbReference type="SAM" id="MobiDB-lite"/>
    </source>
</evidence>
<feature type="region of interest" description="Disordered" evidence="1">
    <location>
        <begin position="671"/>
        <end position="694"/>
    </location>
</feature>
<evidence type="ECO:0000313" key="4">
    <source>
        <dbReference type="EMBL" id="BAM13974.1"/>
    </source>
</evidence>
<evidence type="ECO:0000259" key="3">
    <source>
        <dbReference type="Pfam" id="PF19291"/>
    </source>
</evidence>
<feature type="domain" description="Trehalase-like N-terminal" evidence="3">
    <location>
        <begin position="72"/>
        <end position="168"/>
    </location>
</feature>
<evidence type="ECO:0000259" key="2">
    <source>
        <dbReference type="Pfam" id="PF00723"/>
    </source>
</evidence>
<dbReference type="PANTHER" id="PTHR31616">
    <property type="entry name" value="TREHALASE"/>
    <property type="match status" value="1"/>
</dbReference>
<dbReference type="AlphaFoldDB" id="I2FG39"/>
<dbReference type="InterPro" id="IPR012341">
    <property type="entry name" value="6hp_glycosidase-like_sf"/>
</dbReference>
<organism evidence="4">
    <name type="scientific">Pseudomonas sp. K-62</name>
    <dbReference type="NCBI Taxonomy" id="76885"/>
    <lineage>
        <taxon>Bacteria</taxon>
        <taxon>Pseudomonadati</taxon>
        <taxon>Pseudomonadota</taxon>
        <taxon>Gammaproteobacteria</taxon>
        <taxon>Pseudomonadales</taxon>
        <taxon>Pseudomonadaceae</taxon>
        <taxon>Pseudomonas</taxon>
    </lineage>
</organism>